<dbReference type="PANTHER" id="PTHR10261">
    <property type="entry name" value="COATOMER SUBUNIT GAMMA"/>
    <property type="match status" value="1"/>
</dbReference>
<dbReference type="Proteomes" id="UP001652662">
    <property type="component" value="Chromosome 15"/>
</dbReference>
<evidence type="ECO:0000313" key="2">
    <source>
        <dbReference type="Proteomes" id="UP001652662"/>
    </source>
</evidence>
<name>A0ABM4KRL0_EQUPR</name>
<dbReference type="InterPro" id="IPR017106">
    <property type="entry name" value="Coatomer_gsu"/>
</dbReference>
<evidence type="ECO:0000313" key="3">
    <source>
        <dbReference type="RefSeq" id="XP_070430821.1"/>
    </source>
</evidence>
<sequence length="107" mass="11890">MKLNFEAAWDEVGDEFEKEETFTLSTIKTLEEAVGNSVKFLGMHPCERSDKVLDNKNTHTLLLAGVFRGGHDILVRSRLLLLDTVTMQVTARSSEELPVDIILASVG</sequence>
<dbReference type="GeneID" id="103558168"/>
<protein>
    <submittedName>
        <fullName evidence="3">Coatomer subunit gamma-1 isoform X2</fullName>
    </submittedName>
</protein>
<dbReference type="SUPFAM" id="SSF55711">
    <property type="entry name" value="Subdomain of clathrin and coatomer appendage domain"/>
    <property type="match status" value="1"/>
</dbReference>
<organism evidence="2 3">
    <name type="scientific">Equus przewalskii</name>
    <name type="common">Przewalski's horse</name>
    <name type="synonym">Equus caballus przewalskii</name>
    <dbReference type="NCBI Taxonomy" id="9798"/>
    <lineage>
        <taxon>Eukaryota</taxon>
        <taxon>Metazoa</taxon>
        <taxon>Chordata</taxon>
        <taxon>Craniata</taxon>
        <taxon>Vertebrata</taxon>
        <taxon>Euteleostomi</taxon>
        <taxon>Mammalia</taxon>
        <taxon>Eutheria</taxon>
        <taxon>Laurasiatheria</taxon>
        <taxon>Perissodactyla</taxon>
        <taxon>Equidae</taxon>
        <taxon>Equus</taxon>
    </lineage>
</organism>
<reference evidence="3" key="1">
    <citation type="submission" date="2025-08" db="UniProtKB">
        <authorList>
            <consortium name="RefSeq"/>
        </authorList>
    </citation>
    <scope>IDENTIFICATION</scope>
    <source>
        <tissue evidence="3">Blood</tissue>
    </source>
</reference>
<dbReference type="InterPro" id="IPR009028">
    <property type="entry name" value="Coatomer/calthrin_app_sub_C"/>
</dbReference>
<dbReference type="InterPro" id="IPR012295">
    <property type="entry name" value="TBP_dom_sf"/>
</dbReference>
<evidence type="ECO:0000259" key="1">
    <source>
        <dbReference type="Pfam" id="PF16381"/>
    </source>
</evidence>
<accession>A0ABM4KRL0</accession>
<feature type="domain" description="Coatomer subunit gamma C-terminal" evidence="1">
    <location>
        <begin position="4"/>
        <end position="106"/>
    </location>
</feature>
<proteinExistence type="predicted"/>
<dbReference type="InterPro" id="IPR032154">
    <property type="entry name" value="Coatomer_g_Cpla"/>
</dbReference>
<dbReference type="PANTHER" id="PTHR10261:SF3">
    <property type="entry name" value="COATOMER SUBUNIT GAMMA-1"/>
    <property type="match status" value="1"/>
</dbReference>
<dbReference type="Pfam" id="PF16381">
    <property type="entry name" value="Coatomer_g_Cpla"/>
    <property type="match status" value="1"/>
</dbReference>
<dbReference type="Gene3D" id="3.30.310.10">
    <property type="entry name" value="TATA-Binding Protein"/>
    <property type="match status" value="1"/>
</dbReference>
<dbReference type="RefSeq" id="XP_070430821.1">
    <property type="nucleotide sequence ID" value="XM_070574720.1"/>
</dbReference>
<gene>
    <name evidence="3" type="primary">LOC103558168</name>
</gene>
<keyword evidence="2" id="KW-1185">Reference proteome</keyword>